<dbReference type="Proteomes" id="UP000006054">
    <property type="component" value="Chromosome"/>
</dbReference>
<organism evidence="1 2">
    <name type="scientific">Bernardetia litoralis (strain ATCC 23117 / DSM 6794 / NBRC 15988 / NCIMB 1366 / Fx l1 / Sio-4)</name>
    <name type="common">Flexibacter litoralis</name>
    <dbReference type="NCBI Taxonomy" id="880071"/>
    <lineage>
        <taxon>Bacteria</taxon>
        <taxon>Pseudomonadati</taxon>
        <taxon>Bacteroidota</taxon>
        <taxon>Cytophagia</taxon>
        <taxon>Cytophagales</taxon>
        <taxon>Bernardetiaceae</taxon>
        <taxon>Bernardetia</taxon>
    </lineage>
</organism>
<dbReference type="PROSITE" id="PS51257">
    <property type="entry name" value="PROKAR_LIPOPROTEIN"/>
    <property type="match status" value="1"/>
</dbReference>
<protein>
    <recommendedName>
        <fullName evidence="3">Lipoprotein</fullName>
    </recommendedName>
</protein>
<name>I4ANG8_BERLS</name>
<gene>
    <name evidence="1" type="ordered locus">Fleli_3170</name>
</gene>
<proteinExistence type="predicted"/>
<dbReference type="HOGENOM" id="CLU_1308611_0_0_10"/>
<reference evidence="2" key="1">
    <citation type="submission" date="2012-06" db="EMBL/GenBank/DDBJ databases">
        <title>The complete genome of Flexibacter litoralis DSM 6794.</title>
        <authorList>
            <person name="Lucas S."/>
            <person name="Copeland A."/>
            <person name="Lapidus A."/>
            <person name="Glavina del Rio T."/>
            <person name="Dalin E."/>
            <person name="Tice H."/>
            <person name="Bruce D."/>
            <person name="Goodwin L."/>
            <person name="Pitluck S."/>
            <person name="Peters L."/>
            <person name="Ovchinnikova G."/>
            <person name="Lu M."/>
            <person name="Kyrpides N."/>
            <person name="Mavromatis K."/>
            <person name="Ivanova N."/>
            <person name="Brettin T."/>
            <person name="Detter J.C."/>
            <person name="Han C."/>
            <person name="Larimer F."/>
            <person name="Land M."/>
            <person name="Hauser L."/>
            <person name="Markowitz V."/>
            <person name="Cheng J.-F."/>
            <person name="Hugenholtz P."/>
            <person name="Woyke T."/>
            <person name="Wu D."/>
            <person name="Spring S."/>
            <person name="Lang E."/>
            <person name="Kopitz M."/>
            <person name="Brambilla E."/>
            <person name="Klenk H.-P."/>
            <person name="Eisen J.A."/>
        </authorList>
    </citation>
    <scope>NUCLEOTIDE SEQUENCE [LARGE SCALE GENOMIC DNA]</scope>
    <source>
        <strain evidence="2">ATCC 23117 / DSM 6794 / NBRC 15988 / NCIMB 1366 / Sio-4</strain>
    </source>
</reference>
<dbReference type="EMBL" id="CP003345">
    <property type="protein sequence ID" value="AFM05503.1"/>
    <property type="molecule type" value="Genomic_DNA"/>
</dbReference>
<evidence type="ECO:0008006" key="3">
    <source>
        <dbReference type="Google" id="ProtNLM"/>
    </source>
</evidence>
<dbReference type="AlphaFoldDB" id="I4ANG8"/>
<sequence>MKNIIYVLLLLTFLLSSCDTIDLIDGCKNPEKMELTESDERWITDSVQYFVNNNDTFRVRNLFVKPLYSDVKVNCKLPVLYKSSPITDEISDKNIVAYVNINKSPKETNIAYIFSKDTPDNLVVGVNQTMGIIDIENNRPIINAGAYFIYSEYLGNYTIRSREYTEVYKFTDLDESNVPEIDVSSIIVSPLGFLRIEFYDGEVWERIIIE</sequence>
<accession>I4ANG8</accession>
<keyword evidence="2" id="KW-1185">Reference proteome</keyword>
<dbReference type="KEGG" id="fli:Fleli_3170"/>
<dbReference type="OrthoDB" id="883587at2"/>
<evidence type="ECO:0000313" key="1">
    <source>
        <dbReference type="EMBL" id="AFM05503.1"/>
    </source>
</evidence>
<evidence type="ECO:0000313" key="2">
    <source>
        <dbReference type="Proteomes" id="UP000006054"/>
    </source>
</evidence>